<dbReference type="EC" id="4.2.1.136" evidence="6"/>
<evidence type="ECO:0000256" key="6">
    <source>
        <dbReference type="HAMAP-Rule" id="MF_01965"/>
    </source>
</evidence>
<keyword evidence="5 6" id="KW-0456">Lyase</keyword>
<sequence length="283" mass="31180">MLQITEDKVSSWLPVRDENTYKNKMGHVLCVGGNANMGGAIILSASAALYAGAGLVTVASAPENVHALHARIPEAMFTDMYELNTLSEYIQKADVIVLGPGLGLSDRSLTVFKQVLNTINKDQWLIIDGDAITHFVNEKETLQIQSKNIVFTPHLGEWQRMTNIKPPADHIKENQTQKNNLQATVILKKGRSEIYIEDEIWQNIAGNPSMATGGMGDILTGIIASFLGQFDNKKQAILSALYVHSATANKLAKTHYTTLPTTIINELPIFIKSLNKQEKNLLQ</sequence>
<feature type="binding site" evidence="6">
    <location>
        <position position="216"/>
    </location>
    <ligand>
        <name>AMP</name>
        <dbReference type="ChEBI" id="CHEBI:456215"/>
    </ligand>
</feature>
<feature type="binding site" evidence="6">
    <location>
        <position position="40"/>
    </location>
    <ligand>
        <name>(6S)-NADPHX</name>
        <dbReference type="ChEBI" id="CHEBI:64076"/>
    </ligand>
</feature>
<name>A0A9D2G2Z7_9LACT</name>
<keyword evidence="1 6" id="KW-0547">Nucleotide-binding</keyword>
<dbReference type="PANTHER" id="PTHR12592">
    <property type="entry name" value="ATP-DEPENDENT (S)-NAD(P)H-HYDRATE DEHYDRATASE FAMILY MEMBER"/>
    <property type="match status" value="1"/>
</dbReference>
<feature type="binding site" evidence="6">
    <location>
        <position position="217"/>
    </location>
    <ligand>
        <name>(6S)-NADPHX</name>
        <dbReference type="ChEBI" id="CHEBI:64076"/>
    </ligand>
</feature>
<evidence type="ECO:0000256" key="5">
    <source>
        <dbReference type="ARBA" id="ARBA00023239"/>
    </source>
</evidence>
<proteinExistence type="inferred from homology"/>
<comment type="caution">
    <text evidence="6">Lacks conserved residue(s) required for the propagation of feature annotation.</text>
</comment>
<comment type="subunit">
    <text evidence="6">Homotetramer.</text>
</comment>
<evidence type="ECO:0000256" key="1">
    <source>
        <dbReference type="ARBA" id="ARBA00022741"/>
    </source>
</evidence>
<keyword evidence="2 6" id="KW-0067">ATP-binding</keyword>
<evidence type="ECO:0000313" key="9">
    <source>
        <dbReference type="Proteomes" id="UP000824106"/>
    </source>
</evidence>
<organism evidence="8 9">
    <name type="scientific">Candidatus Atopostipes pullistercoris</name>
    <dbReference type="NCBI Taxonomy" id="2838467"/>
    <lineage>
        <taxon>Bacteria</taxon>
        <taxon>Bacillati</taxon>
        <taxon>Bacillota</taxon>
        <taxon>Bacilli</taxon>
        <taxon>Lactobacillales</taxon>
        <taxon>Carnobacteriaceae</taxon>
        <taxon>Atopostipes</taxon>
    </lineage>
</organism>
<dbReference type="GO" id="GO:0052855">
    <property type="term" value="F:ADP-dependent NAD(P)H-hydrate dehydratase activity"/>
    <property type="evidence" value="ECO:0007669"/>
    <property type="project" value="UniProtKB-UniRule"/>
</dbReference>
<feature type="binding site" evidence="6">
    <location>
        <position position="101"/>
    </location>
    <ligand>
        <name>(6S)-NADPHX</name>
        <dbReference type="ChEBI" id="CHEBI:64076"/>
    </ligand>
</feature>
<dbReference type="PANTHER" id="PTHR12592:SF0">
    <property type="entry name" value="ATP-DEPENDENT (S)-NAD(P)H-HYDRATE DEHYDRATASE"/>
    <property type="match status" value="1"/>
</dbReference>
<reference evidence="8" key="2">
    <citation type="submission" date="2021-04" db="EMBL/GenBank/DDBJ databases">
        <authorList>
            <person name="Gilroy R."/>
        </authorList>
    </citation>
    <scope>NUCLEOTIDE SEQUENCE</scope>
    <source>
        <strain evidence="8">CHK169-4300</strain>
    </source>
</reference>
<dbReference type="InterPro" id="IPR000631">
    <property type="entry name" value="CARKD"/>
</dbReference>
<dbReference type="Pfam" id="PF01256">
    <property type="entry name" value="Carb_kinase"/>
    <property type="match status" value="1"/>
</dbReference>
<evidence type="ECO:0000313" key="8">
    <source>
        <dbReference type="EMBL" id="HIZ71477.1"/>
    </source>
</evidence>
<keyword evidence="4 6" id="KW-0520">NAD</keyword>
<reference evidence="8" key="1">
    <citation type="journal article" date="2021" name="PeerJ">
        <title>Extensive microbial diversity within the chicken gut microbiome revealed by metagenomics and culture.</title>
        <authorList>
            <person name="Gilroy R."/>
            <person name="Ravi A."/>
            <person name="Getino M."/>
            <person name="Pursley I."/>
            <person name="Horton D.L."/>
            <person name="Alikhan N.F."/>
            <person name="Baker D."/>
            <person name="Gharbi K."/>
            <person name="Hall N."/>
            <person name="Watson M."/>
            <person name="Adriaenssens E.M."/>
            <person name="Foster-Nyarko E."/>
            <person name="Jarju S."/>
            <person name="Secka A."/>
            <person name="Antonio M."/>
            <person name="Oren A."/>
            <person name="Chaudhuri R.R."/>
            <person name="La Ragione R."/>
            <person name="Hildebrand F."/>
            <person name="Pallen M.J."/>
        </authorList>
    </citation>
    <scope>NUCLEOTIDE SEQUENCE</scope>
    <source>
        <strain evidence="8">CHK169-4300</strain>
    </source>
</reference>
<accession>A0A9D2G2Z7</accession>
<dbReference type="GO" id="GO:0110051">
    <property type="term" value="P:metabolite repair"/>
    <property type="evidence" value="ECO:0007669"/>
    <property type="project" value="TreeGrafter"/>
</dbReference>
<evidence type="ECO:0000259" key="7">
    <source>
        <dbReference type="PROSITE" id="PS51383"/>
    </source>
</evidence>
<dbReference type="PROSITE" id="PS51383">
    <property type="entry name" value="YJEF_C_3"/>
    <property type="match status" value="1"/>
</dbReference>
<dbReference type="GO" id="GO:0005524">
    <property type="term" value="F:ATP binding"/>
    <property type="evidence" value="ECO:0007669"/>
    <property type="project" value="UniProtKB-KW"/>
</dbReference>
<feature type="binding site" evidence="6">
    <location>
        <position position="154"/>
    </location>
    <ligand>
        <name>(6S)-NADPHX</name>
        <dbReference type="ChEBI" id="CHEBI:64076"/>
    </ligand>
</feature>
<comment type="function">
    <text evidence="6">Catalyzes the dehydration of the S-form of NAD(P)HX at the expense of ADP, which is converted to AMP. Together with NAD(P)HX epimerase, which catalyzes the epimerization of the S- and R-forms, the enzyme allows the repair of both epimers of NAD(P)HX, a damaged form of NAD(P)H that is a result of enzymatic or heat-dependent hydration.</text>
</comment>
<dbReference type="AlphaFoldDB" id="A0A9D2G2Z7"/>
<comment type="caution">
    <text evidence="8">The sequence shown here is derived from an EMBL/GenBank/DDBJ whole genome shotgun (WGS) entry which is preliminary data.</text>
</comment>
<dbReference type="Gene3D" id="3.40.1190.20">
    <property type="match status" value="1"/>
</dbReference>
<dbReference type="GO" id="GO:0052856">
    <property type="term" value="F:NAD(P)HX epimerase activity"/>
    <property type="evidence" value="ECO:0007669"/>
    <property type="project" value="TreeGrafter"/>
</dbReference>
<gene>
    <name evidence="6" type="primary">nnrD</name>
    <name evidence="8" type="ORF">H9808_06925</name>
</gene>
<comment type="catalytic activity">
    <reaction evidence="6">
        <text>(6S)-NADHX + ADP = AMP + phosphate + NADH + H(+)</text>
        <dbReference type="Rhea" id="RHEA:32223"/>
        <dbReference type="ChEBI" id="CHEBI:15378"/>
        <dbReference type="ChEBI" id="CHEBI:43474"/>
        <dbReference type="ChEBI" id="CHEBI:57945"/>
        <dbReference type="ChEBI" id="CHEBI:64074"/>
        <dbReference type="ChEBI" id="CHEBI:456215"/>
        <dbReference type="ChEBI" id="CHEBI:456216"/>
        <dbReference type="EC" id="4.2.1.136"/>
    </reaction>
</comment>
<dbReference type="Proteomes" id="UP000824106">
    <property type="component" value="Unassembled WGS sequence"/>
</dbReference>
<evidence type="ECO:0000256" key="2">
    <source>
        <dbReference type="ARBA" id="ARBA00022840"/>
    </source>
</evidence>
<evidence type="ECO:0000256" key="4">
    <source>
        <dbReference type="ARBA" id="ARBA00023027"/>
    </source>
</evidence>
<protein>
    <recommendedName>
        <fullName evidence="6">ADP-dependent (S)-NAD(P)H-hydrate dehydratase</fullName>
        <ecNumber evidence="6">4.2.1.136</ecNumber>
    </recommendedName>
    <alternativeName>
        <fullName evidence="6">ADP-dependent NAD(P)HX dehydratase</fullName>
    </alternativeName>
</protein>
<feature type="domain" description="YjeF C-terminal" evidence="7">
    <location>
        <begin position="5"/>
        <end position="274"/>
    </location>
</feature>
<dbReference type="NCBIfam" id="TIGR00196">
    <property type="entry name" value="yjeF_cterm"/>
    <property type="match status" value="1"/>
</dbReference>
<dbReference type="SUPFAM" id="SSF53613">
    <property type="entry name" value="Ribokinase-like"/>
    <property type="match status" value="1"/>
</dbReference>
<comment type="similarity">
    <text evidence="6">Belongs to the NnrD/CARKD family.</text>
</comment>
<keyword evidence="3 6" id="KW-0521">NADP</keyword>
<evidence type="ECO:0000256" key="3">
    <source>
        <dbReference type="ARBA" id="ARBA00022857"/>
    </source>
</evidence>
<comment type="catalytic activity">
    <reaction evidence="6">
        <text>(6S)-NADPHX + ADP = AMP + phosphate + NADPH + H(+)</text>
        <dbReference type="Rhea" id="RHEA:32235"/>
        <dbReference type="ChEBI" id="CHEBI:15378"/>
        <dbReference type="ChEBI" id="CHEBI:43474"/>
        <dbReference type="ChEBI" id="CHEBI:57783"/>
        <dbReference type="ChEBI" id="CHEBI:64076"/>
        <dbReference type="ChEBI" id="CHEBI:456215"/>
        <dbReference type="ChEBI" id="CHEBI:456216"/>
        <dbReference type="EC" id="4.2.1.136"/>
    </reaction>
</comment>
<dbReference type="InterPro" id="IPR029056">
    <property type="entry name" value="Ribokinase-like"/>
</dbReference>
<dbReference type="GO" id="GO:0046496">
    <property type="term" value="P:nicotinamide nucleotide metabolic process"/>
    <property type="evidence" value="ECO:0007669"/>
    <property type="project" value="UniProtKB-UniRule"/>
</dbReference>
<dbReference type="CDD" id="cd01171">
    <property type="entry name" value="YXKO-related"/>
    <property type="match status" value="1"/>
</dbReference>
<dbReference type="HAMAP" id="MF_01965">
    <property type="entry name" value="NADHX_dehydratase"/>
    <property type="match status" value="1"/>
</dbReference>
<dbReference type="EMBL" id="DXAZ01000112">
    <property type="protein sequence ID" value="HIZ71477.1"/>
    <property type="molecule type" value="Genomic_DNA"/>
</dbReference>
<comment type="cofactor">
    <cofactor evidence="6">
        <name>Mg(2+)</name>
        <dbReference type="ChEBI" id="CHEBI:18420"/>
    </cofactor>
</comment>